<dbReference type="InterPro" id="IPR009057">
    <property type="entry name" value="Homeodomain-like_sf"/>
</dbReference>
<dbReference type="InterPro" id="IPR036271">
    <property type="entry name" value="Tet_transcr_reg_TetR-rel_C_sf"/>
</dbReference>
<evidence type="ECO:0000259" key="4">
    <source>
        <dbReference type="PROSITE" id="PS50977"/>
    </source>
</evidence>
<accession>A0A2M9D111</accession>
<evidence type="ECO:0000256" key="1">
    <source>
        <dbReference type="ARBA" id="ARBA00023125"/>
    </source>
</evidence>
<evidence type="ECO:0000313" key="5">
    <source>
        <dbReference type="EMBL" id="PJJ77817.1"/>
    </source>
</evidence>
<keyword evidence="1 2" id="KW-0238">DNA-binding</keyword>
<dbReference type="Proteomes" id="UP000231693">
    <property type="component" value="Unassembled WGS sequence"/>
</dbReference>
<dbReference type="AlphaFoldDB" id="A0A2M9D111"/>
<dbReference type="SUPFAM" id="SSF46689">
    <property type="entry name" value="Homeodomain-like"/>
    <property type="match status" value="1"/>
</dbReference>
<reference evidence="5 6" key="1">
    <citation type="submission" date="2017-11" db="EMBL/GenBank/DDBJ databases">
        <title>Genomic Encyclopedia of Archaeal and Bacterial Type Strains, Phase II (KMG-II): From Individual Species to Whole Genera.</title>
        <authorList>
            <person name="Goeker M."/>
        </authorList>
    </citation>
    <scope>NUCLEOTIDE SEQUENCE [LARGE SCALE GENOMIC DNA]</scope>
    <source>
        <strain evidence="5 6">DSM 25478</strain>
    </source>
</reference>
<evidence type="ECO:0000313" key="6">
    <source>
        <dbReference type="Proteomes" id="UP000231693"/>
    </source>
</evidence>
<keyword evidence="6" id="KW-1185">Reference proteome</keyword>
<dbReference type="GO" id="GO:0003700">
    <property type="term" value="F:DNA-binding transcription factor activity"/>
    <property type="evidence" value="ECO:0007669"/>
    <property type="project" value="TreeGrafter"/>
</dbReference>
<feature type="region of interest" description="Disordered" evidence="3">
    <location>
        <begin position="1"/>
        <end position="31"/>
    </location>
</feature>
<name>A0A2M9D111_9CELL</name>
<dbReference type="PANTHER" id="PTHR30055">
    <property type="entry name" value="HTH-TYPE TRANSCRIPTIONAL REGULATOR RUTR"/>
    <property type="match status" value="1"/>
</dbReference>
<dbReference type="InterPro" id="IPR050109">
    <property type="entry name" value="HTH-type_TetR-like_transc_reg"/>
</dbReference>
<dbReference type="SUPFAM" id="SSF48498">
    <property type="entry name" value="Tetracyclin repressor-like, C-terminal domain"/>
    <property type="match status" value="1"/>
</dbReference>
<organism evidence="5 6">
    <name type="scientific">Sediminihabitans luteus</name>
    <dbReference type="NCBI Taxonomy" id="1138585"/>
    <lineage>
        <taxon>Bacteria</taxon>
        <taxon>Bacillati</taxon>
        <taxon>Actinomycetota</taxon>
        <taxon>Actinomycetes</taxon>
        <taxon>Micrococcales</taxon>
        <taxon>Cellulomonadaceae</taxon>
        <taxon>Sediminihabitans</taxon>
    </lineage>
</organism>
<feature type="DNA-binding region" description="H-T-H motif" evidence="2">
    <location>
        <begin position="52"/>
        <end position="71"/>
    </location>
</feature>
<dbReference type="EMBL" id="PGFE01000001">
    <property type="protein sequence ID" value="PJJ77817.1"/>
    <property type="molecule type" value="Genomic_DNA"/>
</dbReference>
<dbReference type="Gene3D" id="1.10.10.60">
    <property type="entry name" value="Homeodomain-like"/>
    <property type="match status" value="1"/>
</dbReference>
<proteinExistence type="predicted"/>
<sequence>MTTPATRPVTRADGAPRRGPGRPRREDQRDTHEIVLRAATRLFAERGFDAVGVRDVAEAAGVNVATVHHHGGRKAELYDACFARIFAAERAAVESAVTPARAALDEGPEALAAALHDLVDAFVDFLEDRPETTALWLRRWLAPAEHGRLDTDYADPIYAEVEALLAAAHARGLLHEPTPHTAVRSLVWAVHGHVVTLAAVAPGQRDGDARARRETRAFVHRWVDAMYGAGAH</sequence>
<evidence type="ECO:0000256" key="2">
    <source>
        <dbReference type="PROSITE-ProRule" id="PRU00335"/>
    </source>
</evidence>
<dbReference type="InterPro" id="IPR001647">
    <property type="entry name" value="HTH_TetR"/>
</dbReference>
<evidence type="ECO:0000256" key="3">
    <source>
        <dbReference type="SAM" id="MobiDB-lite"/>
    </source>
</evidence>
<dbReference type="Gene3D" id="1.10.357.10">
    <property type="entry name" value="Tetracycline Repressor, domain 2"/>
    <property type="match status" value="1"/>
</dbReference>
<dbReference type="PRINTS" id="PR00455">
    <property type="entry name" value="HTHTETR"/>
</dbReference>
<comment type="caution">
    <text evidence="5">The sequence shown here is derived from an EMBL/GenBank/DDBJ whole genome shotgun (WGS) entry which is preliminary data.</text>
</comment>
<dbReference type="PANTHER" id="PTHR30055:SF219">
    <property type="entry name" value="TRANSCRIPTIONAL REGULATORY PROTEIN"/>
    <property type="match status" value="1"/>
</dbReference>
<protein>
    <submittedName>
        <fullName evidence="5">TetR family transcriptional regulator</fullName>
    </submittedName>
</protein>
<dbReference type="PROSITE" id="PS50977">
    <property type="entry name" value="HTH_TETR_2"/>
    <property type="match status" value="1"/>
</dbReference>
<gene>
    <name evidence="5" type="ORF">CLV28_1043</name>
</gene>
<dbReference type="Pfam" id="PF00440">
    <property type="entry name" value="TetR_N"/>
    <property type="match status" value="1"/>
</dbReference>
<dbReference type="GO" id="GO:0000976">
    <property type="term" value="F:transcription cis-regulatory region binding"/>
    <property type="evidence" value="ECO:0007669"/>
    <property type="project" value="TreeGrafter"/>
</dbReference>
<feature type="domain" description="HTH tetR-type" evidence="4">
    <location>
        <begin position="29"/>
        <end position="89"/>
    </location>
</feature>